<keyword evidence="3 6" id="KW-1133">Transmembrane helix</keyword>
<feature type="domain" description="O-acyltransferase WSD1 C-terminal" evidence="8">
    <location>
        <begin position="580"/>
        <end position="653"/>
    </location>
</feature>
<evidence type="ECO:0000256" key="2">
    <source>
        <dbReference type="ARBA" id="ARBA00022692"/>
    </source>
</evidence>
<evidence type="ECO:0000313" key="11">
    <source>
        <dbReference type="Proteomes" id="UP001501020"/>
    </source>
</evidence>
<feature type="domain" description="O-acyltransferase WSD1-like N-terminal" evidence="7">
    <location>
        <begin position="279"/>
        <end position="432"/>
    </location>
</feature>
<gene>
    <name evidence="10" type="ORF">GCM10009727_42520</name>
</gene>
<comment type="subcellular location">
    <subcellularLocation>
        <location evidence="1">Membrane</location>
        <topology evidence="1">Multi-pass membrane protein</topology>
    </subcellularLocation>
</comment>
<evidence type="ECO:0008006" key="12">
    <source>
        <dbReference type="Google" id="ProtNLM"/>
    </source>
</evidence>
<evidence type="ECO:0000259" key="9">
    <source>
        <dbReference type="Pfam" id="PF14378"/>
    </source>
</evidence>
<evidence type="ECO:0000259" key="8">
    <source>
        <dbReference type="Pfam" id="PF06974"/>
    </source>
</evidence>
<evidence type="ECO:0000256" key="1">
    <source>
        <dbReference type="ARBA" id="ARBA00004141"/>
    </source>
</evidence>
<evidence type="ECO:0000256" key="3">
    <source>
        <dbReference type="ARBA" id="ARBA00022989"/>
    </source>
</evidence>
<feature type="transmembrane region" description="Helical" evidence="6">
    <location>
        <begin position="26"/>
        <end position="44"/>
    </location>
</feature>
<sequence length="673" mass="69851">MTRCEAAPSGARGEGRGRAAAAAREIAGGLVVLAVYLTFTHAFAGSRAVSDAHGRSLLALERWAHLDVGHQLNGVLIRHGWLGALAAWEYATTYVLATFGFLGYLWWRRNPAYPWARNMLIWITLIAICCFAAWPSTPPRLLAGEGYTDIIALHHPPATWGTGAVSAGANPYAAMPSLHIGWVAWIGVTAVRARCGAAVAWLCGLHLAVTGLVIVATAAHYVVDIPGGLLLVPAAAGAEALRSRLVRGGLGRSRRQGQNPREGAEPDMPSASRTAAGALSPSAESPEVPQVVGAVAEFAGPGPAAGRVRALLAERLPDVPRLTRRPGRAGARSARGENAGELDLAWHVRESGVPAPGDRRALDGLVARLAAEPFDPGRPPWRLHLLRGGGERPDAVVVLVHRARADGARLLELLRGVLERPGETREPAGSAEPSRTAVLPVPAPPAPPDMALPPDKAVPAPGPGHGFGTVTLPLQRVREVARAAGARVADLLAAIAGDAPAGRGAGPPGGWTLRVAVPSRRWPGEGRAAALDGLDGARWLDVPVDARPLRERLEAVRRQAGERGRPATRPGVRGDAFAGAVVANVRGPSGRLLPAGAPVGDVHLVLPPAGGLPVAVAALSRDGSLHVSVMAEARVLPEPDRFADGLLRAFEKLAAEFGAGAGPGRSGERTGTP</sequence>
<proteinExistence type="predicted"/>
<feature type="domain" description="Inositolphosphotransferase Aur1/Ipt1" evidence="9">
    <location>
        <begin position="56"/>
        <end position="236"/>
    </location>
</feature>
<evidence type="ECO:0000259" key="7">
    <source>
        <dbReference type="Pfam" id="PF03007"/>
    </source>
</evidence>
<comment type="caution">
    <text evidence="10">The sequence shown here is derived from an EMBL/GenBank/DDBJ whole genome shotgun (WGS) entry which is preliminary data.</text>
</comment>
<feature type="transmembrane region" description="Helical" evidence="6">
    <location>
        <begin position="172"/>
        <end position="191"/>
    </location>
</feature>
<dbReference type="CDD" id="cd03386">
    <property type="entry name" value="PAP2_Aur1_like"/>
    <property type="match status" value="1"/>
</dbReference>
<dbReference type="InterPro" id="IPR052185">
    <property type="entry name" value="IPC_Synthase-Related"/>
</dbReference>
<evidence type="ECO:0000256" key="6">
    <source>
        <dbReference type="SAM" id="Phobius"/>
    </source>
</evidence>
<dbReference type="PANTHER" id="PTHR31310">
    <property type="match status" value="1"/>
</dbReference>
<dbReference type="PANTHER" id="PTHR31310:SF7">
    <property type="entry name" value="PA-PHOSPHATASE RELATED-FAMILY PROTEIN DDB_G0268928"/>
    <property type="match status" value="1"/>
</dbReference>
<dbReference type="InterPro" id="IPR004255">
    <property type="entry name" value="O-acyltransferase_WSD1_N"/>
</dbReference>
<dbReference type="Pfam" id="PF14378">
    <property type="entry name" value="PAP2_3"/>
    <property type="match status" value="1"/>
</dbReference>
<reference evidence="11" key="1">
    <citation type="journal article" date="2019" name="Int. J. Syst. Evol. Microbiol.">
        <title>The Global Catalogue of Microorganisms (GCM) 10K type strain sequencing project: providing services to taxonomists for standard genome sequencing and annotation.</title>
        <authorList>
            <consortium name="The Broad Institute Genomics Platform"/>
            <consortium name="The Broad Institute Genome Sequencing Center for Infectious Disease"/>
            <person name="Wu L."/>
            <person name="Ma J."/>
        </authorList>
    </citation>
    <scope>NUCLEOTIDE SEQUENCE [LARGE SCALE GENOMIC DNA]</scope>
    <source>
        <strain evidence="11">JCM 13850</strain>
    </source>
</reference>
<evidence type="ECO:0000256" key="4">
    <source>
        <dbReference type="ARBA" id="ARBA00023136"/>
    </source>
</evidence>
<feature type="transmembrane region" description="Helical" evidence="6">
    <location>
        <begin position="87"/>
        <end position="107"/>
    </location>
</feature>
<keyword evidence="11" id="KW-1185">Reference proteome</keyword>
<accession>A0ABP5L8S5</accession>
<dbReference type="Proteomes" id="UP001501020">
    <property type="component" value="Unassembled WGS sequence"/>
</dbReference>
<feature type="transmembrane region" description="Helical" evidence="6">
    <location>
        <begin position="198"/>
        <end position="223"/>
    </location>
</feature>
<dbReference type="Pfam" id="PF06974">
    <property type="entry name" value="WS_DGAT_C"/>
    <property type="match status" value="1"/>
</dbReference>
<dbReference type="RefSeq" id="WP_344269670.1">
    <property type="nucleotide sequence ID" value="NZ_BAAAMR010000036.1"/>
</dbReference>
<dbReference type="EMBL" id="BAAAMR010000036">
    <property type="protein sequence ID" value="GAA2143483.1"/>
    <property type="molecule type" value="Genomic_DNA"/>
</dbReference>
<keyword evidence="4 6" id="KW-0472">Membrane</keyword>
<evidence type="ECO:0000313" key="10">
    <source>
        <dbReference type="EMBL" id="GAA2143483.1"/>
    </source>
</evidence>
<feature type="transmembrane region" description="Helical" evidence="6">
    <location>
        <begin position="119"/>
        <end position="137"/>
    </location>
</feature>
<feature type="region of interest" description="Disordered" evidence="5">
    <location>
        <begin position="249"/>
        <end position="286"/>
    </location>
</feature>
<name>A0ABP5L8S5_9ACTN</name>
<evidence type="ECO:0000256" key="5">
    <source>
        <dbReference type="SAM" id="MobiDB-lite"/>
    </source>
</evidence>
<feature type="region of interest" description="Disordered" evidence="5">
    <location>
        <begin position="421"/>
        <end position="446"/>
    </location>
</feature>
<dbReference type="Pfam" id="PF03007">
    <property type="entry name" value="WS_DGAT_cat"/>
    <property type="match status" value="1"/>
</dbReference>
<keyword evidence="2 6" id="KW-0812">Transmembrane</keyword>
<dbReference type="InterPro" id="IPR026841">
    <property type="entry name" value="Aur1/Ipt1"/>
</dbReference>
<organism evidence="10 11">
    <name type="scientific">Actinomadura napierensis</name>
    <dbReference type="NCBI Taxonomy" id="267854"/>
    <lineage>
        <taxon>Bacteria</taxon>
        <taxon>Bacillati</taxon>
        <taxon>Actinomycetota</taxon>
        <taxon>Actinomycetes</taxon>
        <taxon>Streptosporangiales</taxon>
        <taxon>Thermomonosporaceae</taxon>
        <taxon>Actinomadura</taxon>
    </lineage>
</organism>
<protein>
    <recommendedName>
        <fullName evidence="12">Diacylglycerol O-acyltransferase</fullName>
    </recommendedName>
</protein>
<dbReference type="InterPro" id="IPR009721">
    <property type="entry name" value="O-acyltransferase_WSD1_C"/>
</dbReference>